<proteinExistence type="inferred from homology"/>
<evidence type="ECO:0000256" key="11">
    <source>
        <dbReference type="SAM" id="Coils"/>
    </source>
</evidence>
<sequence length="151" mass="17923">MAKFVYRMQNILELKQKIEEQEKANFGMATARFNQEQDKLRQLMIKQAAYERQLKELSIGNIDIKAIKTCKSAITSMKVALRDQMIEVSKAQKAMENARKKLNAVMMERKMHEKLREHAFEEFLDEMDREESKITDELVSYTYFNTEKEDE</sequence>
<evidence type="ECO:0000256" key="9">
    <source>
        <dbReference type="ARBA" id="ARBA00023136"/>
    </source>
</evidence>
<keyword evidence="6" id="KW-0145">Chemotaxis</keyword>
<keyword evidence="8" id="KW-0653">Protein transport</keyword>
<keyword evidence="12" id="KW-0282">Flagellum</keyword>
<protein>
    <recommendedName>
        <fullName evidence="3">Flagellar FliJ protein</fullName>
    </recommendedName>
</protein>
<keyword evidence="5" id="KW-1003">Cell membrane</keyword>
<evidence type="ECO:0000256" key="7">
    <source>
        <dbReference type="ARBA" id="ARBA00022795"/>
    </source>
</evidence>
<dbReference type="NCBIfam" id="TIGR02473">
    <property type="entry name" value="flagell_FliJ"/>
    <property type="match status" value="1"/>
</dbReference>
<evidence type="ECO:0000313" key="13">
    <source>
        <dbReference type="Proteomes" id="UP000199428"/>
    </source>
</evidence>
<evidence type="ECO:0000256" key="10">
    <source>
        <dbReference type="ARBA" id="ARBA00023225"/>
    </source>
</evidence>
<dbReference type="Gene3D" id="1.10.287.1700">
    <property type="match status" value="1"/>
</dbReference>
<gene>
    <name evidence="12" type="ORF">SAMN02910350_01290</name>
</gene>
<evidence type="ECO:0000256" key="1">
    <source>
        <dbReference type="ARBA" id="ARBA00004413"/>
    </source>
</evidence>
<keyword evidence="12" id="KW-0969">Cilium</keyword>
<dbReference type="Proteomes" id="UP000199428">
    <property type="component" value="Unassembled WGS sequence"/>
</dbReference>
<keyword evidence="7" id="KW-1005">Bacterial flagellum biogenesis</keyword>
<evidence type="ECO:0000256" key="6">
    <source>
        <dbReference type="ARBA" id="ARBA00022500"/>
    </source>
</evidence>
<keyword evidence="4" id="KW-0813">Transport</keyword>
<dbReference type="InterPro" id="IPR053716">
    <property type="entry name" value="Flag_assembly_chemotaxis_eff"/>
</dbReference>
<dbReference type="EMBL" id="FMWK01000005">
    <property type="protein sequence ID" value="SCZ78479.1"/>
    <property type="molecule type" value="Genomic_DNA"/>
</dbReference>
<accession>A0A1G5RYT0</accession>
<dbReference type="GO" id="GO:0015031">
    <property type="term" value="P:protein transport"/>
    <property type="evidence" value="ECO:0007669"/>
    <property type="project" value="UniProtKB-KW"/>
</dbReference>
<evidence type="ECO:0000256" key="5">
    <source>
        <dbReference type="ARBA" id="ARBA00022475"/>
    </source>
</evidence>
<organism evidence="12 13">
    <name type="scientific">Pseudobutyrivibrio xylanivorans</name>
    <dbReference type="NCBI Taxonomy" id="185007"/>
    <lineage>
        <taxon>Bacteria</taxon>
        <taxon>Bacillati</taxon>
        <taxon>Bacillota</taxon>
        <taxon>Clostridia</taxon>
        <taxon>Lachnospirales</taxon>
        <taxon>Lachnospiraceae</taxon>
        <taxon>Pseudobutyrivibrio</taxon>
    </lineage>
</organism>
<dbReference type="GO" id="GO:0005886">
    <property type="term" value="C:plasma membrane"/>
    <property type="evidence" value="ECO:0007669"/>
    <property type="project" value="UniProtKB-SubCell"/>
</dbReference>
<dbReference type="GO" id="GO:0006935">
    <property type="term" value="P:chemotaxis"/>
    <property type="evidence" value="ECO:0007669"/>
    <property type="project" value="UniProtKB-KW"/>
</dbReference>
<keyword evidence="12" id="KW-0966">Cell projection</keyword>
<keyword evidence="10" id="KW-1006">Bacterial flagellum protein export</keyword>
<evidence type="ECO:0000256" key="8">
    <source>
        <dbReference type="ARBA" id="ARBA00022927"/>
    </source>
</evidence>
<dbReference type="AlphaFoldDB" id="A0A1G5RYT0"/>
<comment type="similarity">
    <text evidence="2">Belongs to the FliJ family.</text>
</comment>
<dbReference type="RefSeq" id="WP_090162184.1">
    <property type="nucleotide sequence ID" value="NZ_FMWK01000005.1"/>
</dbReference>
<dbReference type="GO" id="GO:0071973">
    <property type="term" value="P:bacterial-type flagellum-dependent cell motility"/>
    <property type="evidence" value="ECO:0007669"/>
    <property type="project" value="InterPro"/>
</dbReference>
<evidence type="ECO:0000256" key="4">
    <source>
        <dbReference type="ARBA" id="ARBA00022448"/>
    </source>
</evidence>
<keyword evidence="9" id="KW-0472">Membrane</keyword>
<reference evidence="12 13" key="1">
    <citation type="submission" date="2016-10" db="EMBL/GenBank/DDBJ databases">
        <authorList>
            <person name="de Groot N.N."/>
        </authorList>
    </citation>
    <scope>NUCLEOTIDE SEQUENCE [LARGE SCALE GENOMIC DNA]</scope>
    <source>
        <strain evidence="12 13">DSM 10317</strain>
    </source>
</reference>
<evidence type="ECO:0000256" key="2">
    <source>
        <dbReference type="ARBA" id="ARBA00010004"/>
    </source>
</evidence>
<feature type="coiled-coil region" evidence="11">
    <location>
        <begin position="81"/>
        <end position="115"/>
    </location>
</feature>
<evidence type="ECO:0000256" key="3">
    <source>
        <dbReference type="ARBA" id="ARBA00020392"/>
    </source>
</evidence>
<name>A0A1G5RYT0_PSEXY</name>
<dbReference type="GO" id="GO:0044781">
    <property type="term" value="P:bacterial-type flagellum organization"/>
    <property type="evidence" value="ECO:0007669"/>
    <property type="project" value="UniProtKB-KW"/>
</dbReference>
<dbReference type="Pfam" id="PF02050">
    <property type="entry name" value="FliJ"/>
    <property type="match status" value="1"/>
</dbReference>
<evidence type="ECO:0000313" key="12">
    <source>
        <dbReference type="EMBL" id="SCZ78479.1"/>
    </source>
</evidence>
<keyword evidence="11" id="KW-0175">Coiled coil</keyword>
<dbReference type="GO" id="GO:0009288">
    <property type="term" value="C:bacterial-type flagellum"/>
    <property type="evidence" value="ECO:0007669"/>
    <property type="project" value="InterPro"/>
</dbReference>
<dbReference type="InterPro" id="IPR012823">
    <property type="entry name" value="Flagell_FliJ"/>
</dbReference>
<comment type="subcellular location">
    <subcellularLocation>
        <location evidence="1">Cell membrane</location>
        <topology evidence="1">Peripheral membrane protein</topology>
        <orientation evidence="1">Cytoplasmic side</orientation>
    </subcellularLocation>
</comment>